<dbReference type="PROSITE" id="PS52016">
    <property type="entry name" value="TONB_DEPENDENT_REC_3"/>
    <property type="match status" value="1"/>
</dbReference>
<dbReference type="Pfam" id="PF00593">
    <property type="entry name" value="TonB_dep_Rec_b-barrel"/>
    <property type="match status" value="1"/>
</dbReference>
<evidence type="ECO:0000256" key="2">
    <source>
        <dbReference type="ARBA" id="ARBA00009810"/>
    </source>
</evidence>
<dbReference type="PANTHER" id="PTHR40980">
    <property type="entry name" value="PLUG DOMAIN-CONTAINING PROTEIN"/>
    <property type="match status" value="1"/>
</dbReference>
<organism evidence="15 16">
    <name type="scientific">Massilia norwichensis</name>
    <dbReference type="NCBI Taxonomy" id="1442366"/>
    <lineage>
        <taxon>Bacteria</taxon>
        <taxon>Pseudomonadati</taxon>
        <taxon>Pseudomonadota</taxon>
        <taxon>Betaproteobacteria</taxon>
        <taxon>Burkholderiales</taxon>
        <taxon>Oxalobacteraceae</taxon>
        <taxon>Telluria group</taxon>
        <taxon>Massilia</taxon>
    </lineage>
</organism>
<feature type="domain" description="TonB-dependent receptor-like beta-barrel" evidence="13">
    <location>
        <begin position="415"/>
        <end position="853"/>
    </location>
</feature>
<evidence type="ECO:0000256" key="3">
    <source>
        <dbReference type="ARBA" id="ARBA00022448"/>
    </source>
</evidence>
<evidence type="ECO:0000259" key="14">
    <source>
        <dbReference type="Pfam" id="PF07715"/>
    </source>
</evidence>
<sequence>MTGNAVAQEGPTTGAEAAQPEMQVVAVTGIRASMQKSLDTRKNAGASIEVVSAEDIGKMPDKNIADAVQRLPGVNIGATSAGQFDEAERVSLRGTAPSQTLTTLNGHAVSSGDWHVADQTGSGRSVGFALLPSELVSQVIVYKSSQADIVEGGLIGTVDIISRRPLDFKKPLTIEAAVGAVYADLPGKTKPQFSALVNWKNEAGTLGVMAQGFMEKRAIRRDSQEHLDWRTISPTSTLAKNHPDLANVAYSGLIGSSLFDGVRERKGGMLALEAKPNRDLTLGVTGMVAALNATNYNRNHMADFSDAIGNGNGVQDFQYSLSPSGRTITHLVLPSQGPRVDGSTPPSEAVESYVRDGARSTSAFLDLNAKYRVTDDLDMKAQFGYTKGEGKTPKQNSLEVNVYNSSVAYNLYGMGHAADVSYGSLDTSDYNNPNLFLNGAGGSSINTLDKEANGQLDFTWRIAAGPFNRVKFGARYSSHTRELKQIAPSLLTDTLPVWDGSIYPSDFASNLGGDFPRNGWFIDPATLQQWKDANVDADPLRRELLRSEFKLTEKNAAAYVMTEFEQDRLSGNVGLRAVRTKEEPRVNVPVGSTVCPALQACPSVPGAITTSAYGTYYQSTIEHSYTNVLPSLNLRYEFERGMLGRLALNRTMARPDYGDLAGAISNVDNLTHRATGGNPNLKPTTSDNIDLSLSWYFAPRALLSAGVFYSKLHDYVTFGETQVSLFNTTTGKDDIYTVTSPAATSARVKGLELAYEQPIGAGFGFNANYTYADSKDASGARMRGQSKHTYNMGAYYENDRFSARIAYNGRSDYIIGMNQAGPTLQNAPFKTLSASLQYKLTENLSVSLDGLNLNNPISKAYAFNEEQPKAFRENGRQFYLNLRMKY</sequence>
<keyword evidence="3 10" id="KW-0813">Transport</keyword>
<evidence type="ECO:0000256" key="11">
    <source>
        <dbReference type="RuleBase" id="RU003357"/>
    </source>
</evidence>
<dbReference type="NCBIfam" id="TIGR01782">
    <property type="entry name" value="TonB-Xanth-Caul"/>
    <property type="match status" value="1"/>
</dbReference>
<dbReference type="InterPro" id="IPR010104">
    <property type="entry name" value="TonB_rcpt_bac"/>
</dbReference>
<dbReference type="CDD" id="cd01347">
    <property type="entry name" value="ligand_gated_channel"/>
    <property type="match status" value="1"/>
</dbReference>
<evidence type="ECO:0000256" key="4">
    <source>
        <dbReference type="ARBA" id="ARBA00022452"/>
    </source>
</evidence>
<dbReference type="Gene3D" id="2.170.130.10">
    <property type="entry name" value="TonB-dependent receptor, plug domain"/>
    <property type="match status" value="1"/>
</dbReference>
<evidence type="ECO:0000256" key="8">
    <source>
        <dbReference type="ARBA" id="ARBA00023170"/>
    </source>
</evidence>
<dbReference type="Proteomes" id="UP001205560">
    <property type="component" value="Unassembled WGS sequence"/>
</dbReference>
<accession>A0ABT2A3E3</accession>
<dbReference type="PANTHER" id="PTHR40980:SF3">
    <property type="entry name" value="TONB-DEPENDENT RECEPTOR-LIKE BETA-BARREL DOMAIN-CONTAINING PROTEIN"/>
    <property type="match status" value="1"/>
</dbReference>
<dbReference type="SUPFAM" id="SSF56935">
    <property type="entry name" value="Porins"/>
    <property type="match status" value="1"/>
</dbReference>
<protein>
    <submittedName>
        <fullName evidence="15">TonB-dependent receptor</fullName>
    </submittedName>
</protein>
<keyword evidence="4 10" id="KW-1134">Transmembrane beta strand</keyword>
<gene>
    <name evidence="15" type="ORF">NX782_05205</name>
</gene>
<keyword evidence="16" id="KW-1185">Reference proteome</keyword>
<dbReference type="EMBL" id="JANUGX010000004">
    <property type="protein sequence ID" value="MCS0588595.1"/>
    <property type="molecule type" value="Genomic_DNA"/>
</dbReference>
<dbReference type="RefSeq" id="WP_258844352.1">
    <property type="nucleotide sequence ID" value="NZ_JANUGX010000004.1"/>
</dbReference>
<feature type="domain" description="TonB-dependent receptor plug" evidence="14">
    <location>
        <begin position="42"/>
        <end position="156"/>
    </location>
</feature>
<comment type="similarity">
    <text evidence="2 10 11">Belongs to the TonB-dependent receptor family.</text>
</comment>
<evidence type="ECO:0000256" key="7">
    <source>
        <dbReference type="ARBA" id="ARBA00023136"/>
    </source>
</evidence>
<evidence type="ECO:0000259" key="13">
    <source>
        <dbReference type="Pfam" id="PF00593"/>
    </source>
</evidence>
<dbReference type="InterPro" id="IPR039426">
    <property type="entry name" value="TonB-dep_rcpt-like"/>
</dbReference>
<name>A0ABT2A3E3_9BURK</name>
<dbReference type="InterPro" id="IPR037066">
    <property type="entry name" value="Plug_dom_sf"/>
</dbReference>
<keyword evidence="5 10" id="KW-0812">Transmembrane</keyword>
<evidence type="ECO:0000256" key="10">
    <source>
        <dbReference type="PROSITE-ProRule" id="PRU01360"/>
    </source>
</evidence>
<dbReference type="Gene3D" id="2.40.170.20">
    <property type="entry name" value="TonB-dependent receptor, beta-barrel domain"/>
    <property type="match status" value="1"/>
</dbReference>
<keyword evidence="7 10" id="KW-0472">Membrane</keyword>
<dbReference type="Pfam" id="PF07715">
    <property type="entry name" value="Plug"/>
    <property type="match status" value="1"/>
</dbReference>
<comment type="subcellular location">
    <subcellularLocation>
        <location evidence="1 10">Cell outer membrane</location>
        <topology evidence="1 10">Multi-pass membrane protein</topology>
    </subcellularLocation>
</comment>
<keyword evidence="8 15" id="KW-0675">Receptor</keyword>
<evidence type="ECO:0000313" key="15">
    <source>
        <dbReference type="EMBL" id="MCS0588595.1"/>
    </source>
</evidence>
<reference evidence="15 16" key="1">
    <citation type="submission" date="2022-08" db="EMBL/GenBank/DDBJ databases">
        <title>Reclassification of Massilia species as members of the genera Telluria, Duganella, Pseudoduganella, Mokoshia gen. nov. and Zemynaea gen. nov. using orthogonal and non-orthogonal genome-based approaches.</title>
        <authorList>
            <person name="Bowman J.P."/>
        </authorList>
    </citation>
    <scope>NUCLEOTIDE SEQUENCE [LARGE SCALE GENOMIC DNA]</scope>
    <source>
        <strain evidence="15 16">LMG 28164</strain>
    </source>
</reference>
<dbReference type="InterPro" id="IPR036942">
    <property type="entry name" value="Beta-barrel_TonB_sf"/>
</dbReference>
<feature type="region of interest" description="Disordered" evidence="12">
    <location>
        <begin position="1"/>
        <end position="20"/>
    </location>
</feature>
<evidence type="ECO:0000256" key="12">
    <source>
        <dbReference type="SAM" id="MobiDB-lite"/>
    </source>
</evidence>
<keyword evidence="9 10" id="KW-0998">Cell outer membrane</keyword>
<dbReference type="InterPro" id="IPR012910">
    <property type="entry name" value="Plug_dom"/>
</dbReference>
<proteinExistence type="inferred from homology"/>
<evidence type="ECO:0000256" key="5">
    <source>
        <dbReference type="ARBA" id="ARBA00022692"/>
    </source>
</evidence>
<keyword evidence="6 11" id="KW-0798">TonB box</keyword>
<comment type="caution">
    <text evidence="15">The sequence shown here is derived from an EMBL/GenBank/DDBJ whole genome shotgun (WGS) entry which is preliminary data.</text>
</comment>
<evidence type="ECO:0000313" key="16">
    <source>
        <dbReference type="Proteomes" id="UP001205560"/>
    </source>
</evidence>
<evidence type="ECO:0000256" key="9">
    <source>
        <dbReference type="ARBA" id="ARBA00023237"/>
    </source>
</evidence>
<dbReference type="InterPro" id="IPR000531">
    <property type="entry name" value="Beta-barrel_TonB"/>
</dbReference>
<evidence type="ECO:0000256" key="6">
    <source>
        <dbReference type="ARBA" id="ARBA00023077"/>
    </source>
</evidence>
<evidence type="ECO:0000256" key="1">
    <source>
        <dbReference type="ARBA" id="ARBA00004571"/>
    </source>
</evidence>